<dbReference type="EMBL" id="AP023175">
    <property type="protein sequence ID" value="BCF90315.1"/>
    <property type="molecule type" value="Genomic_DNA"/>
</dbReference>
<reference evidence="2 3" key="1">
    <citation type="journal article" date="2020" name="Genes (Basel)">
        <title>Genomic Comparison of Insect Gut Symbionts from Divergent Burkholderia Subclades.</title>
        <authorList>
            <person name="Takeshita K."/>
            <person name="Kikuchi Y."/>
        </authorList>
    </citation>
    <scope>NUCLEOTIDE SEQUENCE [LARGE SCALE GENOMIC DNA]</scope>
    <source>
        <strain evidence="2 3">PGU16</strain>
    </source>
</reference>
<keyword evidence="3" id="KW-1185">Reference proteome</keyword>
<proteinExistence type="predicted"/>
<accession>A0A7I8BPC7</accession>
<dbReference type="Proteomes" id="UP000510888">
    <property type="component" value="Chromosome 2"/>
</dbReference>
<dbReference type="KEGG" id="plad:PPGU16_33820"/>
<name>A0A7I8BPC7_9BURK</name>
<dbReference type="AlphaFoldDB" id="A0A7I8BPC7"/>
<feature type="compositionally biased region" description="Low complexity" evidence="1">
    <location>
        <begin position="28"/>
        <end position="37"/>
    </location>
</feature>
<evidence type="ECO:0000256" key="1">
    <source>
        <dbReference type="SAM" id="MobiDB-lite"/>
    </source>
</evidence>
<organism evidence="2 3">
    <name type="scientific">Paraburkholderia largidicola</name>
    <dbReference type="NCBI Taxonomy" id="3014751"/>
    <lineage>
        <taxon>Bacteria</taxon>
        <taxon>Pseudomonadati</taxon>
        <taxon>Pseudomonadota</taxon>
        <taxon>Betaproteobacteria</taxon>
        <taxon>Burkholderiales</taxon>
        <taxon>Burkholderiaceae</taxon>
        <taxon>Paraburkholderia</taxon>
    </lineage>
</organism>
<sequence length="262" mass="27102">MLLLFIVALGYAGYLLLGDNHRQDTATEEATNSASTSGGSISPYTAPQNARNTPTANVTNVPAAKALPAPIAPPRPRVAQHYQNVADALRAARAALARNNLAEAQSALSDALSVESGNTDAIQMQSDLKDRENKRDVALGAATTCAKDKQWGCVRERAAQALAIDVSSVDAQALLERMILTTGWKPLAGAAASAPRAGTPQANANANTNVAPAPAPAMPSNNTATTNTTATPPATNTASGIEAQMRAIRESGWKQAPSAKKQ</sequence>
<feature type="compositionally biased region" description="Low complexity" evidence="1">
    <location>
        <begin position="209"/>
        <end position="238"/>
    </location>
</feature>
<feature type="compositionally biased region" description="Polar residues" evidence="1">
    <location>
        <begin position="38"/>
        <end position="56"/>
    </location>
</feature>
<feature type="region of interest" description="Disordered" evidence="1">
    <location>
        <begin position="26"/>
        <end position="56"/>
    </location>
</feature>
<feature type="region of interest" description="Disordered" evidence="1">
    <location>
        <begin position="209"/>
        <end position="262"/>
    </location>
</feature>
<evidence type="ECO:0000313" key="2">
    <source>
        <dbReference type="EMBL" id="BCF90315.1"/>
    </source>
</evidence>
<gene>
    <name evidence="2" type="ORF">PPGU16_33820</name>
</gene>
<protein>
    <submittedName>
        <fullName evidence="2">Uncharacterized protein</fullName>
    </submittedName>
</protein>
<evidence type="ECO:0000313" key="3">
    <source>
        <dbReference type="Proteomes" id="UP000510888"/>
    </source>
</evidence>